<evidence type="ECO:0000313" key="5">
    <source>
        <dbReference type="Proteomes" id="UP000011863"/>
    </source>
</evidence>
<protein>
    <recommendedName>
        <fullName evidence="3">Prokaryotic-type class I peptide chain release factors domain-containing protein</fullName>
    </recommendedName>
</protein>
<dbReference type="InterPro" id="IPR000352">
    <property type="entry name" value="Pep_chain_release_fac_I"/>
</dbReference>
<evidence type="ECO:0000259" key="3">
    <source>
        <dbReference type="Pfam" id="PF00472"/>
    </source>
</evidence>
<dbReference type="PANTHER" id="PTHR47814">
    <property type="entry name" value="PEPTIDYL-TRNA HYDROLASE ARFB"/>
    <property type="match status" value="1"/>
</dbReference>
<dbReference type="InterPro" id="IPR045853">
    <property type="entry name" value="Pep_chain_release_fac_I_sf"/>
</dbReference>
<dbReference type="GO" id="GO:0003747">
    <property type="term" value="F:translation release factor activity"/>
    <property type="evidence" value="ECO:0007669"/>
    <property type="project" value="InterPro"/>
</dbReference>
<evidence type="ECO:0000256" key="1">
    <source>
        <dbReference type="ARBA" id="ARBA00010835"/>
    </source>
</evidence>
<proteinExistence type="inferred from homology"/>
<reference evidence="4 5" key="1">
    <citation type="journal article" date="2013" name="Int. J. Syst. Evol. Microbiol.">
        <title>Ilumatobacter nonamiense sp. nov. and Ilumatobacter coccineum sp. nov., isolated from seashore sand.</title>
        <authorList>
            <person name="Matsumoto A."/>
            <person name="Kasai H."/>
            <person name="Matsuo Y."/>
            <person name="Shizuri Y."/>
            <person name="Ichikawa N."/>
            <person name="Fujita N."/>
            <person name="Omura S."/>
            <person name="Takahashi Y."/>
        </authorList>
    </citation>
    <scope>NUCLEOTIDE SEQUENCE [LARGE SCALE GENOMIC DNA]</scope>
    <source>
        <strain evidence="5">NBRC 103263 / KCTC 29153 / YM16-304</strain>
    </source>
</reference>
<dbReference type="SUPFAM" id="SSF75620">
    <property type="entry name" value="Release factor"/>
    <property type="match status" value="1"/>
</dbReference>
<dbReference type="RefSeq" id="WP_015441803.1">
    <property type="nucleotide sequence ID" value="NC_020520.1"/>
</dbReference>
<dbReference type="KEGG" id="aym:YM304_22420"/>
<feature type="compositionally biased region" description="Basic residues" evidence="2">
    <location>
        <begin position="110"/>
        <end position="128"/>
    </location>
</feature>
<accession>A0A6C7EF03</accession>
<sequence>MSQGQHDPSGDDRLVVTDDVRIPPYELTESFSASGGPGGQHANKAATRVELSWDVTTSSAFRHEVQRARVRKRLGDVVRVVVDDERSQVRNRDIARQRLVDKVRGAVAVPKRRRATKPTRGSQRRRLAAKSQRSELKQQRRSPRHDD</sequence>
<comment type="similarity">
    <text evidence="1">Belongs to the prokaryotic/mitochondrial release factor family.</text>
</comment>
<dbReference type="GO" id="GO:0043022">
    <property type="term" value="F:ribosome binding"/>
    <property type="evidence" value="ECO:0007669"/>
    <property type="project" value="TreeGrafter"/>
</dbReference>
<feature type="region of interest" description="Disordered" evidence="2">
    <location>
        <begin position="26"/>
        <end position="45"/>
    </location>
</feature>
<evidence type="ECO:0000313" key="4">
    <source>
        <dbReference type="EMBL" id="BAN02556.1"/>
    </source>
</evidence>
<feature type="compositionally biased region" description="Basic and acidic residues" evidence="2">
    <location>
        <begin position="132"/>
        <end position="147"/>
    </location>
</feature>
<feature type="region of interest" description="Disordered" evidence="2">
    <location>
        <begin position="105"/>
        <end position="147"/>
    </location>
</feature>
<dbReference type="EMBL" id="AP012057">
    <property type="protein sequence ID" value="BAN02556.1"/>
    <property type="molecule type" value="Genomic_DNA"/>
</dbReference>
<dbReference type="Pfam" id="PF00472">
    <property type="entry name" value="RF-1"/>
    <property type="match status" value="1"/>
</dbReference>
<dbReference type="GO" id="GO:0072344">
    <property type="term" value="P:rescue of stalled ribosome"/>
    <property type="evidence" value="ECO:0007669"/>
    <property type="project" value="TreeGrafter"/>
</dbReference>
<name>A0A6C7EF03_ILUCY</name>
<keyword evidence="5" id="KW-1185">Reference proteome</keyword>
<dbReference type="NCBIfam" id="NF006718">
    <property type="entry name" value="PRK09256.1"/>
    <property type="match status" value="1"/>
</dbReference>
<dbReference type="Gene3D" id="3.30.160.20">
    <property type="match status" value="1"/>
</dbReference>
<evidence type="ECO:0000256" key="2">
    <source>
        <dbReference type="SAM" id="MobiDB-lite"/>
    </source>
</evidence>
<organism evidence="4 5">
    <name type="scientific">Ilumatobacter coccineus (strain NBRC 103263 / KCTC 29153 / YM16-304)</name>
    <dbReference type="NCBI Taxonomy" id="1313172"/>
    <lineage>
        <taxon>Bacteria</taxon>
        <taxon>Bacillati</taxon>
        <taxon>Actinomycetota</taxon>
        <taxon>Acidimicrobiia</taxon>
        <taxon>Acidimicrobiales</taxon>
        <taxon>Ilumatobacteraceae</taxon>
        <taxon>Ilumatobacter</taxon>
    </lineage>
</organism>
<dbReference type="PANTHER" id="PTHR47814:SF1">
    <property type="entry name" value="PEPTIDYL-TRNA HYDROLASE ARFB"/>
    <property type="match status" value="1"/>
</dbReference>
<dbReference type="AlphaFoldDB" id="A0A6C7EF03"/>
<gene>
    <name evidence="4" type="ORF">YM304_22420</name>
</gene>
<feature type="domain" description="Prokaryotic-type class I peptide chain release factors" evidence="3">
    <location>
        <begin position="19"/>
        <end position="140"/>
    </location>
</feature>
<dbReference type="Proteomes" id="UP000011863">
    <property type="component" value="Chromosome"/>
</dbReference>
<dbReference type="GO" id="GO:0004045">
    <property type="term" value="F:peptidyl-tRNA hydrolase activity"/>
    <property type="evidence" value="ECO:0007669"/>
    <property type="project" value="TreeGrafter"/>
</dbReference>